<dbReference type="Pfam" id="PF13354">
    <property type="entry name" value="Beta-lactamase2"/>
    <property type="match status" value="1"/>
</dbReference>
<comment type="caution">
    <text evidence="2">The sequence shown here is derived from an EMBL/GenBank/DDBJ whole genome shotgun (WGS) entry which is preliminary data.</text>
</comment>
<sequence length="296" mass="31312">MNEVSRQIQAVFTDAGCRGWLQARPVSTVEPAINFRADEPVPTASIYKVLLLAAVARSFDRGELDPSARVTIRPTDCTPGPTGFSTFIDPVTVSWRDLARSMIVLSDNAAADILLAAVGLPRMDEIIDELGLASTHVIGGAAALYEQLIHDMGAQTLDEAISALGNSDTANSLSIYDPDQTNATSAADSNTILAAIWTNTIASPHACSYMRGVLAQQVWPHRIKSGFPQREISVAGKTGTIGKIRSEVAVISLPNETPIAVSVFTHAARSEHSLPAVDRAIGTAARIAVTAVRTGS</sequence>
<dbReference type="RefSeq" id="WP_047315182.1">
    <property type="nucleotide sequence ID" value="NZ_LDPQ01000011.1"/>
</dbReference>
<dbReference type="InterPro" id="IPR000871">
    <property type="entry name" value="Beta-lactam_class-A"/>
</dbReference>
<reference evidence="2 3" key="1">
    <citation type="submission" date="2015-05" db="EMBL/GenBank/DDBJ databases">
        <title>Genome sequence of Mycobacterium haemophilum.</title>
        <authorList>
            <person name="Greninger A.L."/>
            <person name="Cunningham G."/>
            <person name="Miller S."/>
        </authorList>
    </citation>
    <scope>NUCLEOTIDE SEQUENCE [LARGE SCALE GENOMIC DNA]</scope>
    <source>
        <strain evidence="3">UC1</strain>
    </source>
</reference>
<dbReference type="GO" id="GO:0030655">
    <property type="term" value="P:beta-lactam antibiotic catabolic process"/>
    <property type="evidence" value="ECO:0007669"/>
    <property type="project" value="InterPro"/>
</dbReference>
<dbReference type="PANTHER" id="PTHR35333:SF3">
    <property type="entry name" value="BETA-LACTAMASE-TYPE TRANSPEPTIDASE FOLD CONTAINING PROTEIN"/>
    <property type="match status" value="1"/>
</dbReference>
<dbReference type="Gene3D" id="3.40.710.10">
    <property type="entry name" value="DD-peptidase/beta-lactamase superfamily"/>
    <property type="match status" value="1"/>
</dbReference>
<keyword evidence="3" id="KW-1185">Reference proteome</keyword>
<dbReference type="OrthoDB" id="33989at2"/>
<dbReference type="PATRIC" id="fig|29311.18.peg.744"/>
<dbReference type="InterPro" id="IPR012338">
    <property type="entry name" value="Beta-lactam/transpept-like"/>
</dbReference>
<dbReference type="GO" id="GO:0008800">
    <property type="term" value="F:beta-lactamase activity"/>
    <property type="evidence" value="ECO:0007669"/>
    <property type="project" value="InterPro"/>
</dbReference>
<dbReference type="Proteomes" id="UP000036334">
    <property type="component" value="Unassembled WGS sequence"/>
</dbReference>
<dbReference type="PANTHER" id="PTHR35333">
    <property type="entry name" value="BETA-LACTAMASE"/>
    <property type="match status" value="1"/>
</dbReference>
<feature type="domain" description="Beta-lactamase class A catalytic" evidence="1">
    <location>
        <begin position="33"/>
        <end position="265"/>
    </location>
</feature>
<proteinExistence type="predicted"/>
<dbReference type="InterPro" id="IPR045155">
    <property type="entry name" value="Beta-lactam_cat"/>
</dbReference>
<organism evidence="2 3">
    <name type="scientific">Mycobacterium haemophilum</name>
    <dbReference type="NCBI Taxonomy" id="29311"/>
    <lineage>
        <taxon>Bacteria</taxon>
        <taxon>Bacillati</taxon>
        <taxon>Actinomycetota</taxon>
        <taxon>Actinomycetes</taxon>
        <taxon>Mycobacteriales</taxon>
        <taxon>Mycobacteriaceae</taxon>
        <taxon>Mycobacterium</taxon>
    </lineage>
</organism>
<dbReference type="AlphaFoldDB" id="A0A0I9ZS32"/>
<accession>A0A0I9ZS32</accession>
<protein>
    <submittedName>
        <fullName evidence="2">Beta-lactamase</fullName>
    </submittedName>
</protein>
<evidence type="ECO:0000313" key="2">
    <source>
        <dbReference type="EMBL" id="KLO38450.1"/>
    </source>
</evidence>
<dbReference type="GO" id="GO:0046677">
    <property type="term" value="P:response to antibiotic"/>
    <property type="evidence" value="ECO:0007669"/>
    <property type="project" value="InterPro"/>
</dbReference>
<dbReference type="STRING" id="1202450.B586_05330"/>
<evidence type="ECO:0000313" key="3">
    <source>
        <dbReference type="Proteomes" id="UP000036334"/>
    </source>
</evidence>
<name>A0A0I9ZS32_9MYCO</name>
<gene>
    <name evidence="2" type="ORF">ABH38_03290</name>
</gene>
<dbReference type="EMBL" id="LDPR01000002">
    <property type="protein sequence ID" value="KLO38450.1"/>
    <property type="molecule type" value="Genomic_DNA"/>
</dbReference>
<evidence type="ECO:0000259" key="1">
    <source>
        <dbReference type="Pfam" id="PF13354"/>
    </source>
</evidence>
<dbReference type="SUPFAM" id="SSF56601">
    <property type="entry name" value="beta-lactamase/transpeptidase-like"/>
    <property type="match status" value="1"/>
</dbReference>